<name>A0ABP9U624_9MICO</name>
<dbReference type="Proteomes" id="UP001498935">
    <property type="component" value="Unassembled WGS sequence"/>
</dbReference>
<dbReference type="EMBL" id="BAABNP010000012">
    <property type="protein sequence ID" value="GAA5341779.1"/>
    <property type="molecule type" value="Genomic_DNA"/>
</dbReference>
<proteinExistence type="predicted"/>
<organism evidence="1 2">
    <name type="scientific">Brevibacterium ammoniilyticum</name>
    <dbReference type="NCBI Taxonomy" id="1046555"/>
    <lineage>
        <taxon>Bacteria</taxon>
        <taxon>Bacillati</taxon>
        <taxon>Actinomycetota</taxon>
        <taxon>Actinomycetes</taxon>
        <taxon>Micrococcales</taxon>
        <taxon>Brevibacteriaceae</taxon>
        <taxon>Brevibacterium</taxon>
    </lineage>
</organism>
<sequence>MFPIPALVRRHWRRSQRTAKVVAPARRFLPTHRIRDAVMSRRGLKWGIPAMLLAAPYLAATKLLTDHIEQGGPDWFHLVVLLCAWNALKMLWLGPMSLVALAGARHREHGQRRAARRETETHGVPDEALVAVGGAS</sequence>
<comment type="caution">
    <text evidence="1">The sequence shown here is derived from an EMBL/GenBank/DDBJ whole genome shotgun (WGS) entry which is preliminary data.</text>
</comment>
<gene>
    <name evidence="1" type="ORF">KACC15558_28200</name>
</gene>
<evidence type="ECO:0000313" key="2">
    <source>
        <dbReference type="Proteomes" id="UP001498935"/>
    </source>
</evidence>
<accession>A0ABP9U624</accession>
<dbReference type="RefSeq" id="WP_342038738.1">
    <property type="nucleotide sequence ID" value="NZ_BAABBK010000013.1"/>
</dbReference>
<keyword evidence="2" id="KW-1185">Reference proteome</keyword>
<evidence type="ECO:0008006" key="3">
    <source>
        <dbReference type="Google" id="ProtNLM"/>
    </source>
</evidence>
<evidence type="ECO:0000313" key="1">
    <source>
        <dbReference type="EMBL" id="GAA5341779.1"/>
    </source>
</evidence>
<protein>
    <recommendedName>
        <fullName evidence="3">Sulfate permease</fullName>
    </recommendedName>
</protein>
<reference evidence="1 2" key="1">
    <citation type="submission" date="2024-02" db="EMBL/GenBank/DDBJ databases">
        <title>Characterization of antibiotic resistant novel bacterial strains and their environmental applications.</title>
        <authorList>
            <person name="Manzoor S."/>
            <person name="Abbas S."/>
            <person name="Arshad M."/>
            <person name="Li W.J."/>
            <person name="Ahmed I."/>
        </authorList>
    </citation>
    <scope>NUCLEOTIDE SEQUENCE [LARGE SCALE GENOMIC DNA]</scope>
    <source>
        <strain evidence="1 2">KACC 15558</strain>
    </source>
</reference>